<dbReference type="Proteomes" id="UP000004535">
    <property type="component" value="Unassembled WGS sequence"/>
</dbReference>
<sequence length="54" mass="6224">MGGMHVIETRDYKWDRGRASRPVRCSARGLRVACAGTGERRPDYFPCTQPRENR</sequence>
<evidence type="ECO:0000313" key="2">
    <source>
        <dbReference type="Proteomes" id="UP000004535"/>
    </source>
</evidence>
<comment type="caution">
    <text evidence="1">The sequence shown here is derived from an EMBL/GenBank/DDBJ whole genome shotgun (WGS) entry which is preliminary data.</text>
</comment>
<proteinExistence type="predicted"/>
<organism evidence="1 2">
    <name type="scientific">Burkholderia multivorans CGD2</name>
    <dbReference type="NCBI Taxonomy" id="513052"/>
    <lineage>
        <taxon>Bacteria</taxon>
        <taxon>Pseudomonadati</taxon>
        <taxon>Pseudomonadota</taxon>
        <taxon>Betaproteobacteria</taxon>
        <taxon>Burkholderiales</taxon>
        <taxon>Burkholderiaceae</taxon>
        <taxon>Burkholderia</taxon>
        <taxon>Burkholderia cepacia complex</taxon>
    </lineage>
</organism>
<dbReference type="AlphaFoldDB" id="B9BSW0"/>
<dbReference type="EMBL" id="ACFC01000007">
    <property type="protein sequence ID" value="EEE06180.1"/>
    <property type="molecule type" value="Genomic_DNA"/>
</dbReference>
<reference evidence="1 2" key="1">
    <citation type="journal article" date="2012" name="J. Bacteriol.">
        <title>Draft Genome Sequence Determination for Cystic Fibrosis and Chronic Granulomatous Disease Burkholderia multivorans Isolates.</title>
        <authorList>
            <person name="Varga J.J."/>
            <person name="Losada L."/>
            <person name="Zelazny A.M."/>
            <person name="Brinkac L."/>
            <person name="Harkins D."/>
            <person name="Radune D."/>
            <person name="Hostetler J."/>
            <person name="Sampaio E.P."/>
            <person name="Ronning C.M."/>
            <person name="Nierman W.C."/>
            <person name="Greenberg D.E."/>
            <person name="Holland S.M."/>
            <person name="Goldberg J.B."/>
        </authorList>
    </citation>
    <scope>NUCLEOTIDE SEQUENCE [LARGE SCALE GENOMIC DNA]</scope>
    <source>
        <strain evidence="1 2">CGD2</strain>
    </source>
</reference>
<accession>B9BSW0</accession>
<gene>
    <name evidence="1" type="ORF">BURMUCGD2_2883</name>
</gene>
<protein>
    <submittedName>
        <fullName evidence="1">Uncharacterized protein</fullName>
    </submittedName>
</protein>
<evidence type="ECO:0000313" key="1">
    <source>
        <dbReference type="EMBL" id="EEE06180.1"/>
    </source>
</evidence>
<name>B9BSW0_9BURK</name>